<dbReference type="EMBL" id="CDMY01000343">
    <property type="protein sequence ID" value="CEM03529.1"/>
    <property type="molecule type" value="Genomic_DNA"/>
</dbReference>
<evidence type="ECO:0000313" key="2">
    <source>
        <dbReference type="EMBL" id="CEM03529.1"/>
    </source>
</evidence>
<name>A0A0G4EY25_VITBC</name>
<dbReference type="AlphaFoldDB" id="A0A0G4EY25"/>
<feature type="compositionally biased region" description="Low complexity" evidence="1">
    <location>
        <begin position="25"/>
        <end position="41"/>
    </location>
</feature>
<sequence length="141" mass="14878">MHRSTQMPPPICLTPGDLTQFPTLSSAVQQQSDSQGQPSSQLRCADVTISAAACEGAGDSIADEPSSSAASAAANGASSASSQQQPHHHQDITLRDVLGVATLMPRIAQHVTSYSQLAYFRVIDTDRHHGRTQDIPVCLSV</sequence>
<proteinExistence type="predicted"/>
<organism evidence="2 3">
    <name type="scientific">Vitrella brassicaformis (strain CCMP3155)</name>
    <dbReference type="NCBI Taxonomy" id="1169540"/>
    <lineage>
        <taxon>Eukaryota</taxon>
        <taxon>Sar</taxon>
        <taxon>Alveolata</taxon>
        <taxon>Colpodellida</taxon>
        <taxon>Vitrellaceae</taxon>
        <taxon>Vitrella</taxon>
    </lineage>
</organism>
<accession>A0A0G4EY25</accession>
<keyword evidence="3" id="KW-1185">Reference proteome</keyword>
<protein>
    <submittedName>
        <fullName evidence="2">Uncharacterized protein</fullName>
    </submittedName>
</protein>
<reference evidence="2 3" key="1">
    <citation type="submission" date="2014-11" db="EMBL/GenBank/DDBJ databases">
        <authorList>
            <person name="Zhu J."/>
            <person name="Qi W."/>
            <person name="Song R."/>
        </authorList>
    </citation>
    <scope>NUCLEOTIDE SEQUENCE [LARGE SCALE GENOMIC DNA]</scope>
</reference>
<evidence type="ECO:0000313" key="3">
    <source>
        <dbReference type="Proteomes" id="UP000041254"/>
    </source>
</evidence>
<evidence type="ECO:0000256" key="1">
    <source>
        <dbReference type="SAM" id="MobiDB-lite"/>
    </source>
</evidence>
<dbReference type="VEuPathDB" id="CryptoDB:Vbra_5474"/>
<feature type="compositionally biased region" description="Low complexity" evidence="1">
    <location>
        <begin position="66"/>
        <end position="82"/>
    </location>
</feature>
<feature type="region of interest" description="Disordered" evidence="1">
    <location>
        <begin position="58"/>
        <end position="90"/>
    </location>
</feature>
<dbReference type="InParanoid" id="A0A0G4EY25"/>
<dbReference type="Proteomes" id="UP000041254">
    <property type="component" value="Unassembled WGS sequence"/>
</dbReference>
<feature type="region of interest" description="Disordered" evidence="1">
    <location>
        <begin position="1"/>
        <end position="42"/>
    </location>
</feature>
<gene>
    <name evidence="2" type="ORF">Vbra_5474</name>
</gene>